<evidence type="ECO:0000259" key="7">
    <source>
        <dbReference type="PROSITE" id="PS50929"/>
    </source>
</evidence>
<evidence type="ECO:0000313" key="9">
    <source>
        <dbReference type="Proteomes" id="UP001501598"/>
    </source>
</evidence>
<keyword evidence="4 5" id="KW-0472">Membrane</keyword>
<proteinExistence type="predicted"/>
<evidence type="ECO:0000256" key="4">
    <source>
        <dbReference type="ARBA" id="ARBA00023136"/>
    </source>
</evidence>
<dbReference type="InterPro" id="IPR003439">
    <property type="entry name" value="ABC_transporter-like_ATP-bd"/>
</dbReference>
<dbReference type="SUPFAM" id="SSF90123">
    <property type="entry name" value="ABC transporter transmembrane region"/>
    <property type="match status" value="1"/>
</dbReference>
<evidence type="ECO:0000313" key="8">
    <source>
        <dbReference type="EMBL" id="GAA4546753.1"/>
    </source>
</evidence>
<dbReference type="InterPro" id="IPR011527">
    <property type="entry name" value="ABC1_TM_dom"/>
</dbReference>
<name>A0ABP8RS12_9PSEU</name>
<dbReference type="RefSeq" id="WP_345417653.1">
    <property type="nucleotide sequence ID" value="NZ_BAABGT010000033.1"/>
</dbReference>
<feature type="transmembrane region" description="Helical" evidence="5">
    <location>
        <begin position="282"/>
        <end position="304"/>
    </location>
</feature>
<reference evidence="9" key="1">
    <citation type="journal article" date="2019" name="Int. J. Syst. Evol. Microbiol.">
        <title>The Global Catalogue of Microorganisms (GCM) 10K type strain sequencing project: providing services to taxonomists for standard genome sequencing and annotation.</title>
        <authorList>
            <consortium name="The Broad Institute Genomics Platform"/>
            <consortium name="The Broad Institute Genome Sequencing Center for Infectious Disease"/>
            <person name="Wu L."/>
            <person name="Ma J."/>
        </authorList>
    </citation>
    <scope>NUCLEOTIDE SEQUENCE [LARGE SCALE GENOMIC DNA]</scope>
    <source>
        <strain evidence="9">JCM 17906</strain>
    </source>
</reference>
<comment type="caution">
    <text evidence="8">The sequence shown here is derived from an EMBL/GenBank/DDBJ whole genome shotgun (WGS) entry which is preliminary data.</text>
</comment>
<keyword evidence="9" id="KW-1185">Reference proteome</keyword>
<dbReference type="Proteomes" id="UP001501598">
    <property type="component" value="Unassembled WGS sequence"/>
</dbReference>
<feature type="transmembrane region" description="Helical" evidence="5">
    <location>
        <begin position="247"/>
        <end position="276"/>
    </location>
</feature>
<dbReference type="Pfam" id="PF00664">
    <property type="entry name" value="ABC_membrane"/>
    <property type="match status" value="1"/>
</dbReference>
<accession>A0ABP8RS12</accession>
<dbReference type="SUPFAM" id="SSF52540">
    <property type="entry name" value="P-loop containing nucleoside triphosphate hydrolases"/>
    <property type="match status" value="1"/>
</dbReference>
<dbReference type="PROSITE" id="PS00211">
    <property type="entry name" value="ABC_TRANSPORTER_1"/>
    <property type="match status" value="1"/>
</dbReference>
<keyword evidence="3 5" id="KW-1133">Transmembrane helix</keyword>
<feature type="transmembrane region" description="Helical" evidence="5">
    <location>
        <begin position="28"/>
        <end position="52"/>
    </location>
</feature>
<dbReference type="Pfam" id="PF00005">
    <property type="entry name" value="ABC_tran"/>
    <property type="match status" value="1"/>
</dbReference>
<dbReference type="InterPro" id="IPR039421">
    <property type="entry name" value="Type_1_exporter"/>
</dbReference>
<comment type="subcellular location">
    <subcellularLocation>
        <location evidence="1">Cell membrane</location>
        <topology evidence="1">Multi-pass membrane protein</topology>
    </subcellularLocation>
</comment>
<evidence type="ECO:0000256" key="3">
    <source>
        <dbReference type="ARBA" id="ARBA00022989"/>
    </source>
</evidence>
<keyword evidence="2 5" id="KW-0812">Transmembrane</keyword>
<feature type="domain" description="ABC transporter" evidence="6">
    <location>
        <begin position="342"/>
        <end position="543"/>
    </location>
</feature>
<dbReference type="PROSITE" id="PS50929">
    <property type="entry name" value="ABC_TM1F"/>
    <property type="match status" value="1"/>
</dbReference>
<dbReference type="InterPro" id="IPR027417">
    <property type="entry name" value="P-loop_NTPase"/>
</dbReference>
<dbReference type="InterPro" id="IPR017871">
    <property type="entry name" value="ABC_transporter-like_CS"/>
</dbReference>
<evidence type="ECO:0000256" key="5">
    <source>
        <dbReference type="SAM" id="Phobius"/>
    </source>
</evidence>
<organism evidence="8 9">
    <name type="scientific">Pseudonocardia xishanensis</name>
    <dbReference type="NCBI Taxonomy" id="630995"/>
    <lineage>
        <taxon>Bacteria</taxon>
        <taxon>Bacillati</taxon>
        <taxon>Actinomycetota</taxon>
        <taxon>Actinomycetes</taxon>
        <taxon>Pseudonocardiales</taxon>
        <taxon>Pseudonocardiaceae</taxon>
        <taxon>Pseudonocardia</taxon>
    </lineage>
</organism>
<evidence type="ECO:0000256" key="1">
    <source>
        <dbReference type="ARBA" id="ARBA00004651"/>
    </source>
</evidence>
<gene>
    <name evidence="8" type="ORF">GCM10023175_29630</name>
</gene>
<feature type="transmembrane region" description="Helical" evidence="5">
    <location>
        <begin position="164"/>
        <end position="183"/>
    </location>
</feature>
<feature type="domain" description="ABC transmembrane type-1" evidence="7">
    <location>
        <begin position="32"/>
        <end position="308"/>
    </location>
</feature>
<keyword evidence="8" id="KW-0067">ATP-binding</keyword>
<dbReference type="Gene3D" id="3.40.50.300">
    <property type="entry name" value="P-loop containing nucleotide triphosphate hydrolases"/>
    <property type="match status" value="1"/>
</dbReference>
<dbReference type="PANTHER" id="PTHR43394:SF1">
    <property type="entry name" value="ATP-BINDING CASSETTE SUB-FAMILY B MEMBER 10, MITOCHONDRIAL"/>
    <property type="match status" value="1"/>
</dbReference>
<evidence type="ECO:0000259" key="6">
    <source>
        <dbReference type="PROSITE" id="PS50893"/>
    </source>
</evidence>
<evidence type="ECO:0000256" key="2">
    <source>
        <dbReference type="ARBA" id="ARBA00022692"/>
    </source>
</evidence>
<protein>
    <submittedName>
        <fullName evidence="8">ABC transporter ATP-binding protein</fullName>
    </submittedName>
</protein>
<dbReference type="EMBL" id="BAABGT010000033">
    <property type="protein sequence ID" value="GAA4546753.1"/>
    <property type="molecule type" value="Genomic_DNA"/>
</dbReference>
<dbReference type="GO" id="GO:0005524">
    <property type="term" value="F:ATP binding"/>
    <property type="evidence" value="ECO:0007669"/>
    <property type="project" value="UniProtKB-KW"/>
</dbReference>
<dbReference type="PANTHER" id="PTHR43394">
    <property type="entry name" value="ATP-DEPENDENT PERMEASE MDL1, MITOCHONDRIAL"/>
    <property type="match status" value="1"/>
</dbReference>
<dbReference type="PROSITE" id="PS50893">
    <property type="entry name" value="ABC_TRANSPORTER_2"/>
    <property type="match status" value="1"/>
</dbReference>
<keyword evidence="8" id="KW-0547">Nucleotide-binding</keyword>
<dbReference type="Gene3D" id="1.20.1560.10">
    <property type="entry name" value="ABC transporter type 1, transmembrane domain"/>
    <property type="match status" value="1"/>
</dbReference>
<feature type="transmembrane region" description="Helical" evidence="5">
    <location>
        <begin position="64"/>
        <end position="84"/>
    </location>
</feature>
<dbReference type="InterPro" id="IPR036640">
    <property type="entry name" value="ABC1_TM_sf"/>
</dbReference>
<sequence length="548" mass="57026">MAVTVEHRPRSGFGVLVDAYRLRGRAVLAGWVFGVGWQGVQVLAPLVIAAAVDHGILGRDPWRLGLWSAVLVGLCVVEMTLTALRHRFAIIPAVEVSLRLREDLLRRVHRADPGTRRRAPGDVVSRATSDVEAVTGLIDFTPSTVACLTSTAAVTVALSVIDPLLAAAVLLPLLPVGVVFWWWSRRLEAVTETQQRSTAALATSAEAELSQIRAVHGLNAAGPLHLRWDAVVETARRNGLRVGRLRALLLPVVELLRVAAVVLVLLVGAGLLTAGALSVGELLAAVTYVIYLGPLLSQIGVFLAQARGTLASAARLASAVPPPRPRTAAPSLPSAGPAGRHLRVSGVTGNGLRPVDLDVRPGEVVAALGGVDDDLAGLAEILAGRRVPVGGRVLLDGTDVTGKPSDEVVVVERSSFLFSGTVRESVVFARPDAPAGDLAVALARSGAAEVVDSLADGLQTGLPAGATSLSGGQRQRLALARALLADPTVLICVDATAAVDPATATAVLAGLRDRGRTTLVLTTDPSTAELADRAVDLRAIGRAEEMTW</sequence>